<feature type="transmembrane region" description="Helical" evidence="1">
    <location>
        <begin position="63"/>
        <end position="84"/>
    </location>
</feature>
<evidence type="ECO:0000313" key="2">
    <source>
        <dbReference type="EMBL" id="SFH97854.1"/>
    </source>
</evidence>
<evidence type="ECO:0000256" key="1">
    <source>
        <dbReference type="SAM" id="Phobius"/>
    </source>
</evidence>
<keyword evidence="1" id="KW-1133">Transmembrane helix</keyword>
<dbReference type="AlphaFoldDB" id="A0A1I3EG14"/>
<name>A0A1I3EG14_9FLAO</name>
<proteinExistence type="predicted"/>
<accession>A0A1I3EG14</accession>
<organism evidence="2 3">
    <name type="scientific">Halpernia frigidisoli</name>
    <dbReference type="NCBI Taxonomy" id="1125876"/>
    <lineage>
        <taxon>Bacteria</taxon>
        <taxon>Pseudomonadati</taxon>
        <taxon>Bacteroidota</taxon>
        <taxon>Flavobacteriia</taxon>
        <taxon>Flavobacteriales</taxon>
        <taxon>Weeksellaceae</taxon>
        <taxon>Chryseobacterium group</taxon>
        <taxon>Halpernia</taxon>
    </lineage>
</organism>
<feature type="transmembrane region" description="Helical" evidence="1">
    <location>
        <begin position="25"/>
        <end position="57"/>
    </location>
</feature>
<keyword evidence="1" id="KW-0812">Transmembrane</keyword>
<evidence type="ECO:0000313" key="3">
    <source>
        <dbReference type="Proteomes" id="UP000198931"/>
    </source>
</evidence>
<protein>
    <submittedName>
        <fullName evidence="2">Putative Holin-X, holin superfamily III</fullName>
    </submittedName>
</protein>
<reference evidence="2 3" key="1">
    <citation type="submission" date="2016-10" db="EMBL/GenBank/DDBJ databases">
        <authorList>
            <person name="de Groot N.N."/>
        </authorList>
    </citation>
    <scope>NUCLEOTIDE SEQUENCE [LARGE SCALE GENOMIC DNA]</scope>
    <source>
        <strain evidence="2 3">DSM 26000</strain>
    </source>
</reference>
<dbReference type="Pfam" id="PF07332">
    <property type="entry name" value="Phage_holin_3_6"/>
    <property type="match status" value="1"/>
</dbReference>
<gene>
    <name evidence="2" type="ORF">SAMN05443292_1057</name>
</gene>
<keyword evidence="3" id="KW-1185">Reference proteome</keyword>
<dbReference type="STRING" id="1125876.SAMN05443292_1057"/>
<sequence>MLETLKEFISKKIELLKMEAAEKTVMIVSFFAFLVVLLIVGILFIILLNIGVGLYIGHLLGNYAYGILIVAAFYLLIIIITIMARTSIKNKVANFILKSLNS</sequence>
<keyword evidence="1" id="KW-0472">Membrane</keyword>
<dbReference type="RefSeq" id="WP_090079050.1">
    <property type="nucleotide sequence ID" value="NZ_FOQT01000001.1"/>
</dbReference>
<dbReference type="Proteomes" id="UP000198931">
    <property type="component" value="Unassembled WGS sequence"/>
</dbReference>
<dbReference type="InterPro" id="IPR009937">
    <property type="entry name" value="Phage_holin_3_6"/>
</dbReference>
<dbReference type="EMBL" id="FOQT01000001">
    <property type="protein sequence ID" value="SFH97854.1"/>
    <property type="molecule type" value="Genomic_DNA"/>
</dbReference>